<dbReference type="InterPro" id="IPR015376">
    <property type="entry name" value="Znr_NADH_PPase"/>
</dbReference>
<dbReference type="PRINTS" id="PR00502">
    <property type="entry name" value="NUDIXFAMILY"/>
</dbReference>
<dbReference type="AlphaFoldDB" id="A0A2K8K9H4"/>
<dbReference type="InterPro" id="IPR000086">
    <property type="entry name" value="NUDIX_hydrolase_dom"/>
</dbReference>
<dbReference type="SUPFAM" id="SSF55811">
    <property type="entry name" value="Nudix"/>
    <property type="match status" value="1"/>
</dbReference>
<evidence type="ECO:0000313" key="12">
    <source>
        <dbReference type="EMBL" id="ATX66102.1"/>
    </source>
</evidence>
<evidence type="ECO:0000313" key="13">
    <source>
        <dbReference type="Proteomes" id="UP000228948"/>
    </source>
</evidence>
<dbReference type="EC" id="3.6.1.22" evidence="4"/>
<keyword evidence="8" id="KW-0520">NAD</keyword>
<keyword evidence="6 10" id="KW-0378">Hydrolase</keyword>
<evidence type="ECO:0000259" key="11">
    <source>
        <dbReference type="PROSITE" id="PS51462"/>
    </source>
</evidence>
<dbReference type="Gene3D" id="3.90.79.10">
    <property type="entry name" value="Nucleoside Triphosphate Pyrophosphohydrolase"/>
    <property type="match status" value="1"/>
</dbReference>
<dbReference type="GO" id="GO:0019677">
    <property type="term" value="P:NAD+ catabolic process"/>
    <property type="evidence" value="ECO:0007669"/>
    <property type="project" value="TreeGrafter"/>
</dbReference>
<evidence type="ECO:0000256" key="8">
    <source>
        <dbReference type="ARBA" id="ARBA00023027"/>
    </source>
</evidence>
<evidence type="ECO:0000256" key="3">
    <source>
        <dbReference type="ARBA" id="ARBA00009595"/>
    </source>
</evidence>
<dbReference type="InterPro" id="IPR020084">
    <property type="entry name" value="NUDIX_hydrolase_CS"/>
</dbReference>
<dbReference type="GO" id="GO:0035529">
    <property type="term" value="F:NADH pyrophosphatase activity"/>
    <property type="evidence" value="ECO:0007669"/>
    <property type="project" value="TreeGrafter"/>
</dbReference>
<feature type="domain" description="Nudix hydrolase" evidence="11">
    <location>
        <begin position="176"/>
        <end position="297"/>
    </location>
</feature>
<dbReference type="PROSITE" id="PS00893">
    <property type="entry name" value="NUDIX_BOX"/>
    <property type="match status" value="1"/>
</dbReference>
<dbReference type="InterPro" id="IPR015797">
    <property type="entry name" value="NUDIX_hydrolase-like_dom_sf"/>
</dbReference>
<dbReference type="GO" id="GO:0005829">
    <property type="term" value="C:cytosol"/>
    <property type="evidence" value="ECO:0007669"/>
    <property type="project" value="TreeGrafter"/>
</dbReference>
<dbReference type="STRING" id="441209.GCA_001870665_01768"/>
<evidence type="ECO:0000256" key="7">
    <source>
        <dbReference type="ARBA" id="ARBA00022842"/>
    </source>
</evidence>
<dbReference type="PANTHER" id="PTHR42904:SF6">
    <property type="entry name" value="NAD-CAPPED RNA HYDROLASE NUDT12"/>
    <property type="match status" value="1"/>
</dbReference>
<comment type="similarity">
    <text evidence="3">Belongs to the Nudix hydrolase family. NudC subfamily.</text>
</comment>
<organism evidence="12 13">
    <name type="scientific">Roseinatronobacter bogoriensis subsp. barguzinensis</name>
    <dbReference type="NCBI Taxonomy" id="441209"/>
    <lineage>
        <taxon>Bacteria</taxon>
        <taxon>Pseudomonadati</taxon>
        <taxon>Pseudomonadota</taxon>
        <taxon>Alphaproteobacteria</taxon>
        <taxon>Rhodobacterales</taxon>
        <taxon>Paracoccaceae</taxon>
        <taxon>Roseinatronobacter</taxon>
    </lineage>
</organism>
<dbReference type="KEGG" id="rbg:BG454_09950"/>
<dbReference type="CDD" id="cd03429">
    <property type="entry name" value="NUDIX_NADH_pyrophosphatase_Nudt13"/>
    <property type="match status" value="1"/>
</dbReference>
<dbReference type="EMBL" id="CP024899">
    <property type="protein sequence ID" value="ATX66102.1"/>
    <property type="molecule type" value="Genomic_DNA"/>
</dbReference>
<dbReference type="Pfam" id="PF09296">
    <property type="entry name" value="NUDIX-like"/>
    <property type="match status" value="1"/>
</dbReference>
<dbReference type="InterPro" id="IPR049734">
    <property type="entry name" value="NudC-like_C"/>
</dbReference>
<keyword evidence="7" id="KW-0460">Magnesium</keyword>
<evidence type="ECO:0000256" key="1">
    <source>
        <dbReference type="ARBA" id="ARBA00001946"/>
    </source>
</evidence>
<reference evidence="12 13" key="1">
    <citation type="submission" date="2017-11" db="EMBL/GenBank/DDBJ databases">
        <title>Revised Sequence and Annotation of the Rhodobaca barguzinensis strain alga05 Genome.</title>
        <authorList>
            <person name="Kopejtka K."/>
            <person name="Tomasch J.M."/>
            <person name="Bunk B."/>
            <person name="Koblizek M."/>
        </authorList>
    </citation>
    <scope>NUCLEOTIDE SEQUENCE [LARGE SCALE GENOMIC DNA]</scope>
    <source>
        <strain evidence="13">alga05</strain>
    </source>
</reference>
<protein>
    <recommendedName>
        <fullName evidence="4">NAD(+) diphosphatase</fullName>
        <ecNumber evidence="4">3.6.1.22</ecNumber>
    </recommendedName>
</protein>
<proteinExistence type="inferred from homology"/>
<keyword evidence="5" id="KW-0479">Metal-binding</keyword>
<evidence type="ECO:0000256" key="5">
    <source>
        <dbReference type="ARBA" id="ARBA00022723"/>
    </source>
</evidence>
<dbReference type="PANTHER" id="PTHR42904">
    <property type="entry name" value="NUDIX HYDROLASE, NUDC SUBFAMILY"/>
    <property type="match status" value="1"/>
</dbReference>
<dbReference type="Pfam" id="PF09297">
    <property type="entry name" value="Zn_ribbon_NUD"/>
    <property type="match status" value="1"/>
</dbReference>
<dbReference type="RefSeq" id="WP_071480621.1">
    <property type="nucleotide sequence ID" value="NZ_CP024899.1"/>
</dbReference>
<dbReference type="Gene3D" id="3.90.79.20">
    <property type="match status" value="1"/>
</dbReference>
<comment type="catalytic activity">
    <reaction evidence="9">
        <text>a 5'-end NAD(+)-phospho-ribonucleoside in mRNA + H2O = a 5'-end phospho-adenosine-phospho-ribonucleoside in mRNA + beta-nicotinamide D-ribonucleotide + 2 H(+)</text>
        <dbReference type="Rhea" id="RHEA:60876"/>
        <dbReference type="Rhea" id="RHEA-COMP:15698"/>
        <dbReference type="Rhea" id="RHEA-COMP:15719"/>
        <dbReference type="ChEBI" id="CHEBI:14649"/>
        <dbReference type="ChEBI" id="CHEBI:15377"/>
        <dbReference type="ChEBI" id="CHEBI:15378"/>
        <dbReference type="ChEBI" id="CHEBI:144029"/>
        <dbReference type="ChEBI" id="CHEBI:144051"/>
    </reaction>
    <physiologicalReaction direction="left-to-right" evidence="9">
        <dbReference type="Rhea" id="RHEA:60877"/>
    </physiologicalReaction>
</comment>
<dbReference type="OrthoDB" id="9791656at2"/>
<dbReference type="InterPro" id="IPR020476">
    <property type="entry name" value="Nudix_hydrolase"/>
</dbReference>
<evidence type="ECO:0000256" key="2">
    <source>
        <dbReference type="ARBA" id="ARBA00001947"/>
    </source>
</evidence>
<evidence type="ECO:0000256" key="6">
    <source>
        <dbReference type="ARBA" id="ARBA00022801"/>
    </source>
</evidence>
<evidence type="ECO:0000256" key="10">
    <source>
        <dbReference type="RuleBase" id="RU003476"/>
    </source>
</evidence>
<dbReference type="Proteomes" id="UP000228948">
    <property type="component" value="Chromosome"/>
</dbReference>
<evidence type="ECO:0000256" key="9">
    <source>
        <dbReference type="ARBA" id="ARBA00023679"/>
    </source>
</evidence>
<accession>A0A2K8K9H4</accession>
<sequence length="313" mass="34762">MRFAFGHEWHSRKAQFRTDAAALASALADPQTRILPLWRGKPHLGAQALCWSGASDPILAYAKQPFLYLGEHEGRNIFAADISSWEPDALDRAALAMFTDTSIQIHPTAPKGAYFGELRLAMMQIPAVEAALAATARALFNWHRTHRFCAACCEKTQSTAAGWERVCPACAAKHFPRTDPVVIMLVTHGNKLLLGRSHGWPERMYSALAGFVEPGETLETAVAREVWEETGIQVDHIRYMASQPWPFPNSLMFGCIAQAQGTALTLDDELEDARWLSREEVLLAWTGQHDHVLPARNGSIAHYMIGRWLAGHV</sequence>
<dbReference type="PROSITE" id="PS51462">
    <property type="entry name" value="NUDIX"/>
    <property type="match status" value="1"/>
</dbReference>
<dbReference type="NCBIfam" id="NF001299">
    <property type="entry name" value="PRK00241.1"/>
    <property type="match status" value="1"/>
</dbReference>
<keyword evidence="13" id="KW-1185">Reference proteome</keyword>
<dbReference type="GO" id="GO:0046872">
    <property type="term" value="F:metal ion binding"/>
    <property type="evidence" value="ECO:0007669"/>
    <property type="project" value="UniProtKB-KW"/>
</dbReference>
<name>A0A2K8K9H4_9RHOB</name>
<evidence type="ECO:0000256" key="4">
    <source>
        <dbReference type="ARBA" id="ARBA00012381"/>
    </source>
</evidence>
<comment type="cofactor">
    <cofactor evidence="1">
        <name>Mg(2+)</name>
        <dbReference type="ChEBI" id="CHEBI:18420"/>
    </cofactor>
</comment>
<dbReference type="InterPro" id="IPR015375">
    <property type="entry name" value="NADH_PPase-like_N"/>
</dbReference>
<dbReference type="InterPro" id="IPR050241">
    <property type="entry name" value="NAD-cap_RNA_hydrolase_NudC"/>
</dbReference>
<comment type="cofactor">
    <cofactor evidence="2">
        <name>Zn(2+)</name>
        <dbReference type="ChEBI" id="CHEBI:29105"/>
    </cofactor>
</comment>
<dbReference type="GO" id="GO:0006742">
    <property type="term" value="P:NADP+ catabolic process"/>
    <property type="evidence" value="ECO:0007669"/>
    <property type="project" value="TreeGrafter"/>
</dbReference>
<gene>
    <name evidence="12" type="ORF">BG454_09950</name>
</gene>
<dbReference type="Pfam" id="PF00293">
    <property type="entry name" value="NUDIX"/>
    <property type="match status" value="1"/>
</dbReference>